<dbReference type="InterPro" id="IPR050343">
    <property type="entry name" value="RsuA_PseudoU_synthase"/>
</dbReference>
<dbReference type="GO" id="GO:0001522">
    <property type="term" value="P:pseudouridine synthesis"/>
    <property type="evidence" value="ECO:0007669"/>
    <property type="project" value="InterPro"/>
</dbReference>
<dbReference type="PANTHER" id="PTHR47683:SF2">
    <property type="entry name" value="RNA-BINDING S4 DOMAIN-CONTAINING PROTEIN"/>
    <property type="match status" value="1"/>
</dbReference>
<dbReference type="GO" id="GO:0009982">
    <property type="term" value="F:pseudouridine synthase activity"/>
    <property type="evidence" value="ECO:0007669"/>
    <property type="project" value="InterPro"/>
</dbReference>
<dbReference type="EMBL" id="BLIY01000017">
    <property type="protein sequence ID" value="GFE55068.1"/>
    <property type="molecule type" value="Genomic_DNA"/>
</dbReference>
<dbReference type="Gene3D" id="3.30.70.1560">
    <property type="entry name" value="Alpha-L RNA-binding motif"/>
    <property type="match status" value="1"/>
</dbReference>
<evidence type="ECO:0000313" key="2">
    <source>
        <dbReference type="EMBL" id="GFE55068.1"/>
    </source>
</evidence>
<sequence length="181" mass="20652">MRSEACKVTVILHKPEGYLSTFTRRTELWAKALLVPGNRCETDTQNQLNPSRLRRLVPINPLEYSASGLALYSEETSLITRFADCEEEYHVVFRDPITQPKLYTLRSDIYIDGVEIPPLEVKQLSDYSAAISIRGASSKLRKACRLAGLDIRSIKRLRMGNVSLGDLMCGQWMLLRRYQLT</sequence>
<keyword evidence="1" id="KW-0413">Isomerase</keyword>
<gene>
    <name evidence="2" type="ORF">BaOVIS_024720</name>
</gene>
<comment type="caution">
    <text evidence="2">The sequence shown here is derived from an EMBL/GenBank/DDBJ whole genome shotgun (WGS) entry which is preliminary data.</text>
</comment>
<protein>
    <submittedName>
        <fullName evidence="2">Pseudouridylate synthase</fullName>
    </submittedName>
</protein>
<reference evidence="2" key="1">
    <citation type="submission" date="2019-12" db="EMBL/GenBank/DDBJ databases">
        <title>Genome sequence of Babesia ovis.</title>
        <authorList>
            <person name="Yamagishi J."/>
            <person name="Sevinc F."/>
            <person name="Xuan X."/>
        </authorList>
    </citation>
    <scope>NUCLEOTIDE SEQUENCE</scope>
    <source>
        <strain evidence="2">Selcuk</strain>
    </source>
</reference>
<dbReference type="AlphaFoldDB" id="A0A9W5TDY0"/>
<dbReference type="GO" id="GO:0003723">
    <property type="term" value="F:RNA binding"/>
    <property type="evidence" value="ECO:0007669"/>
    <property type="project" value="InterPro"/>
</dbReference>
<dbReference type="Gene3D" id="3.30.70.580">
    <property type="entry name" value="Pseudouridine synthase I, catalytic domain, N-terminal subdomain"/>
    <property type="match status" value="1"/>
</dbReference>
<keyword evidence="3" id="KW-1185">Reference proteome</keyword>
<dbReference type="SUPFAM" id="SSF55120">
    <property type="entry name" value="Pseudouridine synthase"/>
    <property type="match status" value="1"/>
</dbReference>
<accession>A0A9W5TDY0</accession>
<dbReference type="InterPro" id="IPR020094">
    <property type="entry name" value="TruA/RsuA/RluB/E/F_N"/>
</dbReference>
<dbReference type="InterPro" id="IPR020103">
    <property type="entry name" value="PsdUridine_synth_cat_dom_sf"/>
</dbReference>
<organism evidence="2 3">
    <name type="scientific">Babesia ovis</name>
    <dbReference type="NCBI Taxonomy" id="5869"/>
    <lineage>
        <taxon>Eukaryota</taxon>
        <taxon>Sar</taxon>
        <taxon>Alveolata</taxon>
        <taxon>Apicomplexa</taxon>
        <taxon>Aconoidasida</taxon>
        <taxon>Piroplasmida</taxon>
        <taxon>Babesiidae</taxon>
        <taxon>Babesia</taxon>
    </lineage>
</organism>
<evidence type="ECO:0000256" key="1">
    <source>
        <dbReference type="ARBA" id="ARBA00023235"/>
    </source>
</evidence>
<dbReference type="Proteomes" id="UP001057455">
    <property type="component" value="Unassembled WGS sequence"/>
</dbReference>
<name>A0A9W5TDY0_BABOV</name>
<dbReference type="OrthoDB" id="440619at2759"/>
<proteinExistence type="predicted"/>
<dbReference type="PANTHER" id="PTHR47683">
    <property type="entry name" value="PSEUDOURIDINE SYNTHASE FAMILY PROTEIN-RELATED"/>
    <property type="match status" value="1"/>
</dbReference>
<evidence type="ECO:0000313" key="3">
    <source>
        <dbReference type="Proteomes" id="UP001057455"/>
    </source>
</evidence>
<dbReference type="InterPro" id="IPR042092">
    <property type="entry name" value="PsdUridine_s_RsuA/RluB/E/F_cat"/>
</dbReference>